<gene>
    <name evidence="2" type="primary">FGENESH: predicted gene_15.233</name>
    <name evidence="2" type="ORF">BN2166_0069520</name>
</gene>
<accession>A0A0K3CUW9</accession>
<evidence type="ECO:0000313" key="3">
    <source>
        <dbReference type="Proteomes" id="UP000199069"/>
    </source>
</evidence>
<sequence>MEAVQPVPETTNNQTLPRDRLTTLTTELFASICHFALLDDDDVKPQSPRQVPHRRLRPLGLVSKAFLPFVRRAIFSQVTVTSDAKARQIRDLVLQNDGLGSHITQLRVTHCVGTGILDEEPSDSDSSDSEEDDDLSETGYVRSLSTEAHSVTAHRHTRSDSHDKDDISDVFPNRAVFTSFLKQLPRLQRLSVASDVGFWRWLLTPQRDDLLPGLEQLEVTVLASRTTLSSLAVLVGLKRYRHLFALKIIVPSNTKPILDLQEPKLHWVADLCLSGQHFEWAMAQPLVRACTRLERLVIHETTHLERLVIHQTSRNQSMSAST</sequence>
<feature type="region of interest" description="Disordered" evidence="1">
    <location>
        <begin position="146"/>
        <end position="165"/>
    </location>
</feature>
<dbReference type="AlphaFoldDB" id="A0A0K3CUW9"/>
<proteinExistence type="predicted"/>
<feature type="region of interest" description="Disordered" evidence="1">
    <location>
        <begin position="117"/>
        <end position="138"/>
    </location>
</feature>
<organism evidence="2 3">
    <name type="scientific">Rhodotorula toruloides</name>
    <name type="common">Yeast</name>
    <name type="synonym">Rhodosporidium toruloides</name>
    <dbReference type="NCBI Taxonomy" id="5286"/>
    <lineage>
        <taxon>Eukaryota</taxon>
        <taxon>Fungi</taxon>
        <taxon>Dikarya</taxon>
        <taxon>Basidiomycota</taxon>
        <taxon>Pucciniomycotina</taxon>
        <taxon>Microbotryomycetes</taxon>
        <taxon>Sporidiobolales</taxon>
        <taxon>Sporidiobolaceae</taxon>
        <taxon>Rhodotorula</taxon>
    </lineage>
</organism>
<reference evidence="2 3" key="1">
    <citation type="submission" date="2015-07" db="EMBL/GenBank/DDBJ databases">
        <authorList>
            <person name="Cajimat M.N.B."/>
            <person name="Milazzo M.L."/>
            <person name="Fulhorst C.F."/>
        </authorList>
    </citation>
    <scope>NUCLEOTIDE SEQUENCE [LARGE SCALE GENOMIC DNA]</scope>
    <source>
        <strain evidence="2">Single colony</strain>
    </source>
</reference>
<dbReference type="Proteomes" id="UP000199069">
    <property type="component" value="Unassembled WGS sequence"/>
</dbReference>
<evidence type="ECO:0000256" key="1">
    <source>
        <dbReference type="SAM" id="MobiDB-lite"/>
    </source>
</evidence>
<evidence type="ECO:0000313" key="2">
    <source>
        <dbReference type="EMBL" id="CTR11091.1"/>
    </source>
</evidence>
<name>A0A0K3CUW9_RHOTO</name>
<dbReference type="EMBL" id="CWKI01000015">
    <property type="protein sequence ID" value="CTR11091.1"/>
    <property type="molecule type" value="Genomic_DNA"/>
</dbReference>
<keyword evidence="3" id="KW-1185">Reference proteome</keyword>
<protein>
    <submittedName>
        <fullName evidence="2">FGENESH: predicted gene_15.233 protein</fullName>
    </submittedName>
</protein>
<feature type="compositionally biased region" description="Acidic residues" evidence="1">
    <location>
        <begin position="117"/>
        <end position="136"/>
    </location>
</feature>